<keyword evidence="3 5" id="KW-1133">Transmembrane helix</keyword>
<feature type="domain" description="DUF3533" evidence="6">
    <location>
        <begin position="37"/>
        <end position="355"/>
    </location>
</feature>
<dbReference type="AlphaFoldDB" id="A0A7W5AZZ9"/>
<evidence type="ECO:0000256" key="3">
    <source>
        <dbReference type="ARBA" id="ARBA00022989"/>
    </source>
</evidence>
<feature type="transmembrane region" description="Helical" evidence="5">
    <location>
        <begin position="241"/>
        <end position="266"/>
    </location>
</feature>
<evidence type="ECO:0000256" key="4">
    <source>
        <dbReference type="ARBA" id="ARBA00023136"/>
    </source>
</evidence>
<sequence>MQLLKQKNILLAPILVLVVALIFGVATLGSTVNPVPQHLPVLLVQSDQGTTVPGQGDINYGQTIADNLTGAASQEQATASPFDWEIVPDEAAGLDMLDRQEAYALVVIPQTLSGSIGALMTGSTEAANIPIYVNQGKNMSAASMTSQGLTQIFQAVNAQFSKQLTGVLAAQGVKVDPGQIAVLANPLQAKVQIVNPVGTHSVNGNAPGSLTQIAWMAALVATILVFFAKKNLTMNSRKDQAAAILSQVLAGAVLSLVAGFGILAIADGMIGLQVSSFLDTALFLSLAAFCFFLMMSAIMAWLGFAGVPIFMLLFFFTGPLLTLAPEMLPQATKNLLFSWVPLRFSVEGLRDLFYFGQGLNIQTPLVIVCSIAAGSLILLLASMFKRPKQTKEVSLNREVAGA</sequence>
<dbReference type="RefSeq" id="WP_183601271.1">
    <property type="nucleotide sequence ID" value="NZ_JACHXK010000007.1"/>
</dbReference>
<feature type="transmembrane region" description="Helical" evidence="5">
    <location>
        <begin position="213"/>
        <end position="229"/>
    </location>
</feature>
<comment type="subcellular location">
    <subcellularLocation>
        <location evidence="1">Membrane</location>
        <topology evidence="1">Multi-pass membrane protein</topology>
    </subcellularLocation>
</comment>
<proteinExistence type="predicted"/>
<feature type="transmembrane region" description="Helical" evidence="5">
    <location>
        <begin position="361"/>
        <end position="381"/>
    </location>
</feature>
<dbReference type="PANTHER" id="PTHR43077">
    <property type="entry name" value="TRANSPORT PERMEASE YVFS-RELATED"/>
    <property type="match status" value="1"/>
</dbReference>
<evidence type="ECO:0000259" key="6">
    <source>
        <dbReference type="Pfam" id="PF12051"/>
    </source>
</evidence>
<accession>A0A7W5AZZ9</accession>
<dbReference type="InterPro" id="IPR051328">
    <property type="entry name" value="T7SS_ABC-Transporter"/>
</dbReference>
<comment type="caution">
    <text evidence="7">The sequence shown here is derived from an EMBL/GenBank/DDBJ whole genome shotgun (WGS) entry which is preliminary data.</text>
</comment>
<dbReference type="InterPro" id="IPR022703">
    <property type="entry name" value="DUF3533"/>
</dbReference>
<dbReference type="EMBL" id="JACHXK010000007">
    <property type="protein sequence ID" value="MBB3111391.1"/>
    <property type="molecule type" value="Genomic_DNA"/>
</dbReference>
<dbReference type="GO" id="GO:0016020">
    <property type="term" value="C:membrane"/>
    <property type="evidence" value="ECO:0007669"/>
    <property type="project" value="UniProtKB-SubCell"/>
</dbReference>
<evidence type="ECO:0000256" key="1">
    <source>
        <dbReference type="ARBA" id="ARBA00004141"/>
    </source>
</evidence>
<feature type="transmembrane region" description="Helical" evidence="5">
    <location>
        <begin position="272"/>
        <end position="294"/>
    </location>
</feature>
<dbReference type="Gene3D" id="3.40.1710.10">
    <property type="entry name" value="abc type-2 transporter like domain"/>
    <property type="match status" value="1"/>
</dbReference>
<dbReference type="Pfam" id="PF12051">
    <property type="entry name" value="DUF3533"/>
    <property type="match status" value="1"/>
</dbReference>
<name>A0A7W5AZZ9_9BACL</name>
<gene>
    <name evidence="7" type="ORF">FHS18_003459</name>
</gene>
<dbReference type="PANTHER" id="PTHR43077:SF5">
    <property type="entry name" value="PHAGE INFECTION PROTEIN"/>
    <property type="match status" value="1"/>
</dbReference>
<evidence type="ECO:0000256" key="5">
    <source>
        <dbReference type="SAM" id="Phobius"/>
    </source>
</evidence>
<keyword evidence="8" id="KW-1185">Reference proteome</keyword>
<keyword evidence="2 5" id="KW-0812">Transmembrane</keyword>
<feature type="transmembrane region" description="Helical" evidence="5">
    <location>
        <begin position="301"/>
        <end position="321"/>
    </location>
</feature>
<dbReference type="Proteomes" id="UP000570361">
    <property type="component" value="Unassembled WGS sequence"/>
</dbReference>
<protein>
    <submittedName>
        <fullName evidence="7">YhgE/Pip-like protein</fullName>
    </submittedName>
</protein>
<evidence type="ECO:0000313" key="8">
    <source>
        <dbReference type="Proteomes" id="UP000570361"/>
    </source>
</evidence>
<evidence type="ECO:0000313" key="7">
    <source>
        <dbReference type="EMBL" id="MBB3111391.1"/>
    </source>
</evidence>
<evidence type="ECO:0000256" key="2">
    <source>
        <dbReference type="ARBA" id="ARBA00022692"/>
    </source>
</evidence>
<organism evidence="7 8">
    <name type="scientific">Paenibacillus phyllosphaerae</name>
    <dbReference type="NCBI Taxonomy" id="274593"/>
    <lineage>
        <taxon>Bacteria</taxon>
        <taxon>Bacillati</taxon>
        <taxon>Bacillota</taxon>
        <taxon>Bacilli</taxon>
        <taxon>Bacillales</taxon>
        <taxon>Paenibacillaceae</taxon>
        <taxon>Paenibacillus</taxon>
    </lineage>
</organism>
<keyword evidence="4 5" id="KW-0472">Membrane</keyword>
<reference evidence="7 8" key="1">
    <citation type="submission" date="2020-08" db="EMBL/GenBank/DDBJ databases">
        <title>Genomic Encyclopedia of Type Strains, Phase III (KMG-III): the genomes of soil and plant-associated and newly described type strains.</title>
        <authorList>
            <person name="Whitman W."/>
        </authorList>
    </citation>
    <scope>NUCLEOTIDE SEQUENCE [LARGE SCALE GENOMIC DNA]</scope>
    <source>
        <strain evidence="7 8">CECT 5862</strain>
    </source>
</reference>